<evidence type="ECO:0000313" key="6">
    <source>
        <dbReference type="Proteomes" id="UP000594220"/>
    </source>
</evidence>
<dbReference type="OMA" id="HYEESTL"/>
<dbReference type="InterPro" id="IPR050328">
    <property type="entry name" value="Dev_Immune_Receptor"/>
</dbReference>
<dbReference type="PANTHER" id="PTHR24373">
    <property type="entry name" value="SLIT RELATED LEUCINE-RICH REPEAT NEURONAL PROTEIN"/>
    <property type="match status" value="1"/>
</dbReference>
<feature type="chain" id="PRO_5029478593" evidence="4">
    <location>
        <begin position="21"/>
        <end position="281"/>
    </location>
</feature>
<accession>A0A7M4F3K5</accession>
<dbReference type="GeneTree" id="ENSGT00940000163073"/>
<evidence type="ECO:0000256" key="4">
    <source>
        <dbReference type="SAM" id="SignalP"/>
    </source>
</evidence>
<keyword evidence="3" id="KW-0677">Repeat</keyword>
<keyword evidence="2 4" id="KW-0732">Signal</keyword>
<evidence type="ECO:0000256" key="1">
    <source>
        <dbReference type="ARBA" id="ARBA00022614"/>
    </source>
</evidence>
<dbReference type="GO" id="GO:0005615">
    <property type="term" value="C:extracellular space"/>
    <property type="evidence" value="ECO:0007669"/>
    <property type="project" value="TreeGrafter"/>
</dbReference>
<name>A0A7M4F3K5_CROPO</name>
<keyword evidence="6" id="KW-1185">Reference proteome</keyword>
<sequence length="281" mass="30072">MLPPALTHLALLALVSVAGAVEQGELCQIEMNNIKGKLQANCTWLALSTVPSQLPKDTGILLLGSNHLASVSTSSFQYLPMLVDLDLSHNGLKSFHAGPPLLQLQELILSHNALGALPPLQGLPALLCLGLAHNSIKDLPLGAFRSLGNLKELDLKGNRLQRLPKDAFAGLAALQDLDLSNNALEELPLGLLTELESLDTLRLPGNRLRTVPTDFFPKNHSFPYSSQHPVAGCVHTSQRCNKQSWYLGQTLWESLVGVGCGSESGLGRRLLGSGDCDTISS</sequence>
<dbReference type="InterPro" id="IPR032675">
    <property type="entry name" value="LRR_dom_sf"/>
</dbReference>
<reference evidence="5" key="2">
    <citation type="submission" date="2025-09" db="UniProtKB">
        <authorList>
            <consortium name="Ensembl"/>
        </authorList>
    </citation>
    <scope>IDENTIFICATION</scope>
</reference>
<dbReference type="GO" id="GO:0031012">
    <property type="term" value="C:extracellular matrix"/>
    <property type="evidence" value="ECO:0007669"/>
    <property type="project" value="TreeGrafter"/>
</dbReference>
<dbReference type="PRINTS" id="PR00019">
    <property type="entry name" value="LEURICHRPT"/>
</dbReference>
<feature type="signal peptide" evidence="4">
    <location>
        <begin position="1"/>
        <end position="20"/>
    </location>
</feature>
<evidence type="ECO:0000256" key="3">
    <source>
        <dbReference type="ARBA" id="ARBA00022737"/>
    </source>
</evidence>
<dbReference type="Pfam" id="PF13855">
    <property type="entry name" value="LRR_8"/>
    <property type="match status" value="2"/>
</dbReference>
<dbReference type="PROSITE" id="PS51450">
    <property type="entry name" value="LRR"/>
    <property type="match status" value="3"/>
</dbReference>
<dbReference type="InterPro" id="IPR003591">
    <property type="entry name" value="Leu-rich_rpt_typical-subtyp"/>
</dbReference>
<dbReference type="InterPro" id="IPR001611">
    <property type="entry name" value="Leu-rich_rpt"/>
</dbReference>
<dbReference type="PANTHER" id="PTHR24373:SF398">
    <property type="entry name" value="LEUCINE-RICH REPEAT-CONTAINING G-PROTEIN COUPLED RECEPTOR 6"/>
    <property type="match status" value="1"/>
</dbReference>
<dbReference type="AlphaFoldDB" id="A0A7M4F3K5"/>
<evidence type="ECO:0000313" key="5">
    <source>
        <dbReference type="Ensembl" id="ENSCPRP00005018863.1"/>
    </source>
</evidence>
<proteinExistence type="predicted"/>
<dbReference type="SMART" id="SM00369">
    <property type="entry name" value="LRR_TYP"/>
    <property type="match status" value="6"/>
</dbReference>
<keyword evidence="1" id="KW-0433">Leucine-rich repeat</keyword>
<reference evidence="5" key="1">
    <citation type="submission" date="2025-08" db="UniProtKB">
        <authorList>
            <consortium name="Ensembl"/>
        </authorList>
    </citation>
    <scope>IDENTIFICATION</scope>
</reference>
<organism evidence="5 6">
    <name type="scientific">Crocodylus porosus</name>
    <name type="common">Saltwater crocodile</name>
    <name type="synonym">Estuarine crocodile</name>
    <dbReference type="NCBI Taxonomy" id="8502"/>
    <lineage>
        <taxon>Eukaryota</taxon>
        <taxon>Metazoa</taxon>
        <taxon>Chordata</taxon>
        <taxon>Craniata</taxon>
        <taxon>Vertebrata</taxon>
        <taxon>Euteleostomi</taxon>
        <taxon>Archelosauria</taxon>
        <taxon>Archosauria</taxon>
        <taxon>Crocodylia</taxon>
        <taxon>Longirostres</taxon>
        <taxon>Crocodylidae</taxon>
        <taxon>Crocodylus</taxon>
    </lineage>
</organism>
<dbReference type="Gene3D" id="3.80.10.10">
    <property type="entry name" value="Ribonuclease Inhibitor"/>
    <property type="match status" value="1"/>
</dbReference>
<protein>
    <submittedName>
        <fullName evidence="5">Uncharacterized protein</fullName>
    </submittedName>
</protein>
<evidence type="ECO:0000256" key="2">
    <source>
        <dbReference type="ARBA" id="ARBA00022729"/>
    </source>
</evidence>
<dbReference type="Ensembl" id="ENSCPRT00005022091.1">
    <property type="protein sequence ID" value="ENSCPRP00005018863.1"/>
    <property type="gene ID" value="ENSCPRG00005013208.1"/>
</dbReference>
<dbReference type="SUPFAM" id="SSF52058">
    <property type="entry name" value="L domain-like"/>
    <property type="match status" value="1"/>
</dbReference>
<dbReference type="Proteomes" id="UP000594220">
    <property type="component" value="Unplaced"/>
</dbReference>